<sequence>MTFHKKFLSASVLSVIDQGMLSALNFLIGAVLIRLATKEEYGLYGQLYSGGLLAGLIVDSWIAGPLTTVASAVHVSTRKNLLRRYWAKQIFWTVLMGLTAFLIVEFVPAATHHADKALLLGAAFGAYVIGNGLREYGRTVGFIMSDIRSVLRQDIVYVVAVLGGLAWLYQTGDMAVAPIMFMLAGCSALCALFGRQRLIQLTGGDTAISDEDRVILQNHQTEIQGHGRWAVAGVIVGWLSNYSYIYLSGIWLGLSAIADLNAARLLLMPIPLAVAAWVRVARPEAARLMAAHDWKGLRKLTWFSLAGIEAVVLMYVGFMLLTLPWLERNVIGNKYDGLDPLIMLWGAYFAVNSARTIGTSWLMSGGEFRSMFFLGTVTLLLVIGITTATLPYLAAAGAIVALIAVEIFETVVVWRYILPTMQRNRQNAAAVVSSDS</sequence>
<feature type="transmembrane region" description="Helical" evidence="6">
    <location>
        <begin position="260"/>
        <end position="280"/>
    </location>
</feature>
<protein>
    <recommendedName>
        <fullName evidence="9">O-antigen/teichoic acid export membrane protein</fullName>
    </recommendedName>
</protein>
<feature type="transmembrane region" description="Helical" evidence="6">
    <location>
        <begin position="12"/>
        <end position="35"/>
    </location>
</feature>
<feature type="transmembrane region" description="Helical" evidence="6">
    <location>
        <begin position="370"/>
        <end position="390"/>
    </location>
</feature>
<name>A0A941DMD5_9BURK</name>
<evidence type="ECO:0008006" key="9">
    <source>
        <dbReference type="Google" id="ProtNLM"/>
    </source>
</evidence>
<feature type="transmembrane region" description="Helical" evidence="6">
    <location>
        <begin position="117"/>
        <end position="133"/>
    </location>
</feature>
<organism evidence="7 8">
    <name type="scientific">Undibacterium luofuense</name>
    <dbReference type="NCBI Taxonomy" id="2828733"/>
    <lineage>
        <taxon>Bacteria</taxon>
        <taxon>Pseudomonadati</taxon>
        <taxon>Pseudomonadota</taxon>
        <taxon>Betaproteobacteria</taxon>
        <taxon>Burkholderiales</taxon>
        <taxon>Oxalobacteraceae</taxon>
        <taxon>Undibacterium</taxon>
    </lineage>
</organism>
<reference evidence="7" key="1">
    <citation type="submission" date="2021-04" db="EMBL/GenBank/DDBJ databases">
        <title>novel species isolated from subtropical streams in China.</title>
        <authorList>
            <person name="Lu H."/>
        </authorList>
    </citation>
    <scope>NUCLEOTIDE SEQUENCE</scope>
    <source>
        <strain evidence="7">LFS511W</strain>
    </source>
</reference>
<feature type="transmembrane region" description="Helical" evidence="6">
    <location>
        <begin position="300"/>
        <end position="321"/>
    </location>
</feature>
<dbReference type="PANTHER" id="PTHR30250">
    <property type="entry name" value="PST FAMILY PREDICTED COLANIC ACID TRANSPORTER"/>
    <property type="match status" value="1"/>
</dbReference>
<keyword evidence="8" id="KW-1185">Reference proteome</keyword>
<feature type="transmembrane region" description="Helical" evidence="6">
    <location>
        <begin position="175"/>
        <end position="194"/>
    </location>
</feature>
<dbReference type="InterPro" id="IPR050833">
    <property type="entry name" value="Poly_Biosynth_Transport"/>
</dbReference>
<feature type="transmembrane region" description="Helical" evidence="6">
    <location>
        <begin position="47"/>
        <end position="69"/>
    </location>
</feature>
<feature type="transmembrane region" description="Helical" evidence="6">
    <location>
        <begin position="90"/>
        <end position="111"/>
    </location>
</feature>
<evidence type="ECO:0000256" key="1">
    <source>
        <dbReference type="ARBA" id="ARBA00004651"/>
    </source>
</evidence>
<dbReference type="RefSeq" id="WP_212687525.1">
    <property type="nucleotide sequence ID" value="NZ_JAGSPN010000005.1"/>
</dbReference>
<keyword evidence="2" id="KW-1003">Cell membrane</keyword>
<evidence type="ECO:0000256" key="2">
    <source>
        <dbReference type="ARBA" id="ARBA00022475"/>
    </source>
</evidence>
<evidence type="ECO:0000256" key="3">
    <source>
        <dbReference type="ARBA" id="ARBA00022692"/>
    </source>
</evidence>
<proteinExistence type="predicted"/>
<comment type="subcellular location">
    <subcellularLocation>
        <location evidence="1">Cell membrane</location>
        <topology evidence="1">Multi-pass membrane protein</topology>
    </subcellularLocation>
</comment>
<feature type="transmembrane region" description="Helical" evidence="6">
    <location>
        <begin position="154"/>
        <end position="169"/>
    </location>
</feature>
<accession>A0A941DMD5</accession>
<feature type="transmembrane region" description="Helical" evidence="6">
    <location>
        <begin position="396"/>
        <end position="417"/>
    </location>
</feature>
<keyword evidence="3 6" id="KW-0812">Transmembrane</keyword>
<gene>
    <name evidence="7" type="ORF">KDM89_08520</name>
</gene>
<comment type="caution">
    <text evidence="7">The sequence shown here is derived from an EMBL/GenBank/DDBJ whole genome shotgun (WGS) entry which is preliminary data.</text>
</comment>
<evidence type="ECO:0000313" key="8">
    <source>
        <dbReference type="Proteomes" id="UP000680067"/>
    </source>
</evidence>
<evidence type="ECO:0000256" key="4">
    <source>
        <dbReference type="ARBA" id="ARBA00022989"/>
    </source>
</evidence>
<feature type="transmembrane region" description="Helical" evidence="6">
    <location>
        <begin position="229"/>
        <end position="254"/>
    </location>
</feature>
<evidence type="ECO:0000313" key="7">
    <source>
        <dbReference type="EMBL" id="MBR7782182.1"/>
    </source>
</evidence>
<dbReference type="AlphaFoldDB" id="A0A941DMD5"/>
<dbReference type="Proteomes" id="UP000680067">
    <property type="component" value="Unassembled WGS sequence"/>
</dbReference>
<evidence type="ECO:0000256" key="5">
    <source>
        <dbReference type="ARBA" id="ARBA00023136"/>
    </source>
</evidence>
<keyword evidence="5 6" id="KW-0472">Membrane</keyword>
<dbReference type="PANTHER" id="PTHR30250:SF11">
    <property type="entry name" value="O-ANTIGEN TRANSPORTER-RELATED"/>
    <property type="match status" value="1"/>
</dbReference>
<dbReference type="GO" id="GO:0005886">
    <property type="term" value="C:plasma membrane"/>
    <property type="evidence" value="ECO:0007669"/>
    <property type="project" value="UniProtKB-SubCell"/>
</dbReference>
<evidence type="ECO:0000256" key="6">
    <source>
        <dbReference type="SAM" id="Phobius"/>
    </source>
</evidence>
<keyword evidence="4 6" id="KW-1133">Transmembrane helix</keyword>
<dbReference type="EMBL" id="JAGSPN010000005">
    <property type="protein sequence ID" value="MBR7782182.1"/>
    <property type="molecule type" value="Genomic_DNA"/>
</dbReference>
<feature type="transmembrane region" description="Helical" evidence="6">
    <location>
        <begin position="341"/>
        <end position="358"/>
    </location>
</feature>